<feature type="region of interest" description="Disordered" evidence="1">
    <location>
        <begin position="51"/>
        <end position="85"/>
    </location>
</feature>
<feature type="compositionally biased region" description="Basic residues" evidence="1">
    <location>
        <begin position="213"/>
        <end position="222"/>
    </location>
</feature>
<organism evidence="2 3">
    <name type="scientific">Tilletiopsis washingtonensis</name>
    <dbReference type="NCBI Taxonomy" id="58919"/>
    <lineage>
        <taxon>Eukaryota</taxon>
        <taxon>Fungi</taxon>
        <taxon>Dikarya</taxon>
        <taxon>Basidiomycota</taxon>
        <taxon>Ustilaginomycotina</taxon>
        <taxon>Exobasidiomycetes</taxon>
        <taxon>Entylomatales</taxon>
        <taxon>Entylomatales incertae sedis</taxon>
        <taxon>Tilletiopsis</taxon>
    </lineage>
</organism>
<keyword evidence="3" id="KW-1185">Reference proteome</keyword>
<feature type="compositionally biased region" description="Low complexity" evidence="1">
    <location>
        <begin position="271"/>
        <end position="290"/>
    </location>
</feature>
<dbReference type="GeneID" id="37272423"/>
<feature type="region of interest" description="Disordered" evidence="1">
    <location>
        <begin position="198"/>
        <end position="372"/>
    </location>
</feature>
<feature type="region of interest" description="Disordered" evidence="1">
    <location>
        <begin position="118"/>
        <end position="177"/>
    </location>
</feature>
<protein>
    <submittedName>
        <fullName evidence="2">Uncharacterized protein</fullName>
    </submittedName>
</protein>
<evidence type="ECO:0000256" key="1">
    <source>
        <dbReference type="SAM" id="MobiDB-lite"/>
    </source>
</evidence>
<sequence length="454" mass="47521">MLADSPRDDTLGRRSRKLWAAAAVLGAGSKSRPVSSSVTPAAASVPLCVEAKSPPRSKHGRRRSLFFRRPSKASELGSDEEVGKEAVAETVIAVDKQLFKLERYTLAAEPRAARLGMDTARVDRADGPPSPNSCQPSADVLLQVLLPSSVARPGRPSQDVPRRPSPEPVSPWTSRASIEYDANARMPFLELLDSRAAPAGHGALAPPTPLPPRRPKPSRRRTVAAGEQDDTSASPASPQRKRGATMRAASTERGSTRSSPVRLASLVEALSKPSISQGSRSRSGSSATLSAAPGTPSPHATAAFGTRPRSGSSASRRTPRLGAAQSRRAGHVGRGDASTASRPSAQNPTTPKTDAGRRQLAPFATPTFGGSDSLWSAKVAAPHSPSMDSTVAQAGGWNDDEDASAYSWDFVSQQRSEPPASEYFSAVSRRTEFSLAAPGSHGLAGLGLMAGGPR</sequence>
<proteinExistence type="predicted"/>
<dbReference type="AlphaFoldDB" id="A0A316ZJJ7"/>
<dbReference type="Proteomes" id="UP000245946">
    <property type="component" value="Unassembled WGS sequence"/>
</dbReference>
<reference evidence="2 3" key="1">
    <citation type="journal article" date="2018" name="Mol. Biol. Evol.">
        <title>Broad Genomic Sampling Reveals a Smut Pathogenic Ancestry of the Fungal Clade Ustilaginomycotina.</title>
        <authorList>
            <person name="Kijpornyongpan T."/>
            <person name="Mondo S.J."/>
            <person name="Barry K."/>
            <person name="Sandor L."/>
            <person name="Lee J."/>
            <person name="Lipzen A."/>
            <person name="Pangilinan J."/>
            <person name="LaButti K."/>
            <person name="Hainaut M."/>
            <person name="Henrissat B."/>
            <person name="Grigoriev I.V."/>
            <person name="Spatafora J.W."/>
            <person name="Aime M.C."/>
        </authorList>
    </citation>
    <scope>NUCLEOTIDE SEQUENCE [LARGE SCALE GENOMIC DNA]</scope>
    <source>
        <strain evidence="2 3">MCA 4186</strain>
    </source>
</reference>
<dbReference type="EMBL" id="KZ819283">
    <property type="protein sequence ID" value="PWO01255.1"/>
    <property type="molecule type" value="Genomic_DNA"/>
</dbReference>
<name>A0A316ZJJ7_9BASI</name>
<feature type="compositionally biased region" description="Polar residues" evidence="1">
    <location>
        <begin position="338"/>
        <end position="352"/>
    </location>
</feature>
<accession>A0A316ZJJ7</accession>
<dbReference type="RefSeq" id="XP_025601533.1">
    <property type="nucleotide sequence ID" value="XM_025744879.1"/>
</dbReference>
<gene>
    <name evidence="2" type="ORF">FA09DRAFT_357848</name>
</gene>
<feature type="compositionally biased region" description="Basic residues" evidence="1">
    <location>
        <begin position="55"/>
        <end position="71"/>
    </location>
</feature>
<evidence type="ECO:0000313" key="3">
    <source>
        <dbReference type="Proteomes" id="UP000245946"/>
    </source>
</evidence>
<evidence type="ECO:0000313" key="2">
    <source>
        <dbReference type="EMBL" id="PWO01255.1"/>
    </source>
</evidence>